<dbReference type="GO" id="GO:0015979">
    <property type="term" value="P:photosynthesis"/>
    <property type="evidence" value="ECO:0007669"/>
    <property type="project" value="UniProtKB-KW"/>
</dbReference>
<reference evidence="12 13" key="1">
    <citation type="journal article" date="2010" name="Plant Cell">
        <title>The Chlorella variabilis NC64A genome reveals adaptation to photosymbiosis, coevolution with viruses, and cryptic sex.</title>
        <authorList>
            <person name="Blanc G."/>
            <person name="Duncan G."/>
            <person name="Agarkova I."/>
            <person name="Borodovsky M."/>
            <person name="Gurnon J."/>
            <person name="Kuo A."/>
            <person name="Lindquist E."/>
            <person name="Lucas S."/>
            <person name="Pangilinan J."/>
            <person name="Polle J."/>
            <person name="Salamov A."/>
            <person name="Terry A."/>
            <person name="Yamada T."/>
            <person name="Dunigan D.D."/>
            <person name="Grigoriev I.V."/>
            <person name="Claverie J.M."/>
            <person name="Van Etten J.L."/>
        </authorList>
    </citation>
    <scope>NUCLEOTIDE SEQUENCE [LARGE SCALE GENOMIC DNA]</scope>
    <source>
        <strain evidence="12 13">NC64A</strain>
    </source>
</reference>
<keyword evidence="8" id="KW-0603">Photosystem I</keyword>
<dbReference type="PANTHER" id="PTHR34195:SF1">
    <property type="entry name" value="PHOTOSYSTEM I REACTION CENTER SUBUNIT V, CHLOROPLASTIC"/>
    <property type="match status" value="1"/>
</dbReference>
<evidence type="ECO:0000313" key="13">
    <source>
        <dbReference type="Proteomes" id="UP000008141"/>
    </source>
</evidence>
<dbReference type="InterPro" id="IPR000549">
    <property type="entry name" value="PSI_PsaG/PsaK"/>
</dbReference>
<evidence type="ECO:0000256" key="9">
    <source>
        <dbReference type="ARBA" id="ARBA00023136"/>
    </source>
</evidence>
<evidence type="ECO:0000256" key="3">
    <source>
        <dbReference type="ARBA" id="ARBA00006458"/>
    </source>
</evidence>
<dbReference type="STRING" id="554065.E1ZIQ7"/>
<name>E1ZIQ7_CHLVA</name>
<sequence length="77" mass="8085">ALALGRFVFLPFHRASLAKAGLPTQDGKTHLEAGDLRAEEASFVLKTNDPAGFTIVDVMAWGALGHAAAFYLLATAS</sequence>
<feature type="non-terminal residue" evidence="12">
    <location>
        <position position="77"/>
    </location>
</feature>
<dbReference type="AlphaFoldDB" id="E1ZIQ7"/>
<accession>E1ZIQ7</accession>
<dbReference type="OMA" id="PPIELML"/>
<keyword evidence="6" id="KW-0934">Plastid</keyword>
<dbReference type="PANTHER" id="PTHR34195">
    <property type="entry name" value="PHOTOSYSTEM I REACTION CENTER SUBUNIT V, CHLOROPLASTIC-RELATED"/>
    <property type="match status" value="1"/>
</dbReference>
<dbReference type="GO" id="GO:0009522">
    <property type="term" value="C:photosystem I"/>
    <property type="evidence" value="ECO:0007669"/>
    <property type="project" value="UniProtKB-KW"/>
</dbReference>
<dbReference type="InterPro" id="IPR023618">
    <property type="entry name" value="PSI_PsaG/PsaK_dom"/>
</dbReference>
<dbReference type="KEGG" id="cvr:CHLNCDRAFT_14457"/>
<evidence type="ECO:0000256" key="6">
    <source>
        <dbReference type="ARBA" id="ARBA00022640"/>
    </source>
</evidence>
<evidence type="ECO:0000256" key="5">
    <source>
        <dbReference type="ARBA" id="ARBA00022531"/>
    </source>
</evidence>
<feature type="non-terminal residue" evidence="12">
    <location>
        <position position="1"/>
    </location>
</feature>
<evidence type="ECO:0000256" key="7">
    <source>
        <dbReference type="ARBA" id="ARBA00022692"/>
    </source>
</evidence>
<evidence type="ECO:0000256" key="4">
    <source>
        <dbReference type="ARBA" id="ARBA00022528"/>
    </source>
</evidence>
<keyword evidence="7 11" id="KW-0812">Transmembrane</keyword>
<keyword evidence="11" id="KW-1133">Transmembrane helix</keyword>
<evidence type="ECO:0000256" key="11">
    <source>
        <dbReference type="SAM" id="Phobius"/>
    </source>
</evidence>
<evidence type="ECO:0000256" key="8">
    <source>
        <dbReference type="ARBA" id="ARBA00022836"/>
    </source>
</evidence>
<feature type="transmembrane region" description="Helical" evidence="11">
    <location>
        <begin position="51"/>
        <end position="74"/>
    </location>
</feature>
<proteinExistence type="inferred from homology"/>
<comment type="similarity">
    <text evidence="3">Belongs to the PsaG/PsaK family.</text>
</comment>
<keyword evidence="13" id="KW-1185">Reference proteome</keyword>
<protein>
    <recommendedName>
        <fullName evidence="10">PSI-G</fullName>
    </recommendedName>
</protein>
<evidence type="ECO:0000313" key="12">
    <source>
        <dbReference type="EMBL" id="EFN54201.1"/>
    </source>
</evidence>
<dbReference type="Gene3D" id="1.10.286.40">
    <property type="entry name" value="Chlorophyll a-b binding protein like"/>
    <property type="match status" value="1"/>
</dbReference>
<keyword evidence="5" id="KW-0602">Photosynthesis</keyword>
<dbReference type="Proteomes" id="UP000008141">
    <property type="component" value="Unassembled WGS sequence"/>
</dbReference>
<dbReference type="RefSeq" id="XP_005846303.1">
    <property type="nucleotide sequence ID" value="XM_005846241.1"/>
</dbReference>
<evidence type="ECO:0000256" key="1">
    <source>
        <dbReference type="ARBA" id="ARBA00004141"/>
    </source>
</evidence>
<dbReference type="OrthoDB" id="494978at2759"/>
<dbReference type="Pfam" id="PF01241">
    <property type="entry name" value="PSI_PSAK"/>
    <property type="match status" value="1"/>
</dbReference>
<organism evidence="13">
    <name type="scientific">Chlorella variabilis</name>
    <name type="common">Green alga</name>
    <dbReference type="NCBI Taxonomy" id="554065"/>
    <lineage>
        <taxon>Eukaryota</taxon>
        <taxon>Viridiplantae</taxon>
        <taxon>Chlorophyta</taxon>
        <taxon>core chlorophytes</taxon>
        <taxon>Trebouxiophyceae</taxon>
        <taxon>Chlorellales</taxon>
        <taxon>Chlorellaceae</taxon>
        <taxon>Chlorella clade</taxon>
        <taxon>Chlorella</taxon>
    </lineage>
</organism>
<evidence type="ECO:0000256" key="2">
    <source>
        <dbReference type="ARBA" id="ARBA00004229"/>
    </source>
</evidence>
<keyword evidence="4" id="KW-0150">Chloroplast</keyword>
<dbReference type="GeneID" id="17353759"/>
<evidence type="ECO:0000256" key="10">
    <source>
        <dbReference type="ARBA" id="ARBA00033434"/>
    </source>
</evidence>
<dbReference type="InParanoid" id="E1ZIQ7"/>
<comment type="subcellular location">
    <subcellularLocation>
        <location evidence="1">Membrane</location>
        <topology evidence="1">Multi-pass membrane protein</topology>
    </subcellularLocation>
    <subcellularLocation>
        <location evidence="2">Plastid</location>
        <location evidence="2">Chloroplast</location>
    </subcellularLocation>
</comment>
<dbReference type="GO" id="GO:0009507">
    <property type="term" value="C:chloroplast"/>
    <property type="evidence" value="ECO:0007669"/>
    <property type="project" value="UniProtKB-SubCell"/>
</dbReference>
<dbReference type="InterPro" id="IPR016370">
    <property type="entry name" value="PSI_PsaG/PsaK_pln"/>
</dbReference>
<dbReference type="eggNOG" id="ENOG502RZ2U">
    <property type="taxonomic scope" value="Eukaryota"/>
</dbReference>
<gene>
    <name evidence="12" type="ORF">CHLNCDRAFT_14457</name>
</gene>
<dbReference type="EMBL" id="GL433848">
    <property type="protein sequence ID" value="EFN54201.1"/>
    <property type="molecule type" value="Genomic_DNA"/>
</dbReference>
<keyword evidence="9 11" id="KW-0472">Membrane</keyword>